<accession>A0A9P5TUW8</accession>
<feature type="transmembrane region" description="Helical" evidence="5">
    <location>
        <begin position="82"/>
        <end position="103"/>
    </location>
</feature>
<comment type="caution">
    <text evidence="6">The sequence shown here is derived from an EMBL/GenBank/DDBJ whole genome shotgun (WGS) entry which is preliminary data.</text>
</comment>
<dbReference type="OrthoDB" id="434972at2759"/>
<evidence type="ECO:0000313" key="7">
    <source>
        <dbReference type="Proteomes" id="UP000772434"/>
    </source>
</evidence>
<comment type="subcellular location">
    <subcellularLocation>
        <location evidence="1">Membrane</location>
        <topology evidence="1">Multi-pass membrane protein</topology>
    </subcellularLocation>
</comment>
<keyword evidence="3 5" id="KW-1133">Transmembrane helix</keyword>
<protein>
    <submittedName>
        <fullName evidence="6">UbiA prenyltransferase family</fullName>
    </submittedName>
</protein>
<dbReference type="CDD" id="cd13965">
    <property type="entry name" value="PT_UbiA_3"/>
    <property type="match status" value="1"/>
</dbReference>
<evidence type="ECO:0000256" key="1">
    <source>
        <dbReference type="ARBA" id="ARBA00004141"/>
    </source>
</evidence>
<dbReference type="PANTHER" id="PTHR42723">
    <property type="entry name" value="CHLOROPHYLL SYNTHASE"/>
    <property type="match status" value="1"/>
</dbReference>
<name>A0A9P5TUW8_9AGAR</name>
<feature type="transmembrane region" description="Helical" evidence="5">
    <location>
        <begin position="223"/>
        <end position="241"/>
    </location>
</feature>
<dbReference type="EMBL" id="JADNRY010000745">
    <property type="protein sequence ID" value="KAF9028098.1"/>
    <property type="molecule type" value="Genomic_DNA"/>
</dbReference>
<gene>
    <name evidence="6" type="ORF">BDP27DRAFT_1247171</name>
</gene>
<dbReference type="Pfam" id="PF01040">
    <property type="entry name" value="UbiA"/>
    <property type="match status" value="1"/>
</dbReference>
<keyword evidence="4 5" id="KW-0472">Membrane</keyword>
<evidence type="ECO:0000256" key="4">
    <source>
        <dbReference type="ARBA" id="ARBA00023136"/>
    </source>
</evidence>
<evidence type="ECO:0000256" key="5">
    <source>
        <dbReference type="SAM" id="Phobius"/>
    </source>
</evidence>
<keyword evidence="7" id="KW-1185">Reference proteome</keyword>
<dbReference type="InterPro" id="IPR044878">
    <property type="entry name" value="UbiA_sf"/>
</dbReference>
<feature type="transmembrane region" description="Helical" evidence="5">
    <location>
        <begin position="15"/>
        <end position="36"/>
    </location>
</feature>
<dbReference type="AlphaFoldDB" id="A0A9P5TUW8"/>
<evidence type="ECO:0000256" key="2">
    <source>
        <dbReference type="ARBA" id="ARBA00022692"/>
    </source>
</evidence>
<evidence type="ECO:0000313" key="6">
    <source>
        <dbReference type="EMBL" id="KAF9028098.1"/>
    </source>
</evidence>
<dbReference type="Proteomes" id="UP000772434">
    <property type="component" value="Unassembled WGS sequence"/>
</dbReference>
<feature type="transmembrane region" description="Helical" evidence="5">
    <location>
        <begin position="253"/>
        <end position="271"/>
    </location>
</feature>
<dbReference type="GO" id="GO:0016765">
    <property type="term" value="F:transferase activity, transferring alkyl or aryl (other than methyl) groups"/>
    <property type="evidence" value="ECO:0007669"/>
    <property type="project" value="InterPro"/>
</dbReference>
<sequence length="276" mass="31073">MYTAILFTWTDYKTIFFPIISFAYASVSVRSTAVFLKACLWIWIHLLLCNVSNQARTEVEDATNRPWRPLPSGRVTNLQAIALRWVLVFVCIAVSSVFGWHLVVSTLTLIFTTYMYDELEISSHGVGKNLCAVGGYLSFEVGAVKIMGESTTLNPASTRAIYVSLLLIFTTIHTQDFADMEGDLALGRKTLPMYDPEIPRIATMLIITTWSTVLPIVWGIGPISTAGFVAFGSYVSLRFYIWRTAEMDRRSYLIFNIWLVMAHLLPIQARAGCISW</sequence>
<proteinExistence type="predicted"/>
<dbReference type="GO" id="GO:0016020">
    <property type="term" value="C:membrane"/>
    <property type="evidence" value="ECO:0007669"/>
    <property type="project" value="UniProtKB-SubCell"/>
</dbReference>
<reference evidence="6" key="1">
    <citation type="submission" date="2020-11" db="EMBL/GenBank/DDBJ databases">
        <authorList>
            <consortium name="DOE Joint Genome Institute"/>
            <person name="Ahrendt S."/>
            <person name="Riley R."/>
            <person name="Andreopoulos W."/>
            <person name="Labutti K."/>
            <person name="Pangilinan J."/>
            <person name="Ruiz-Duenas F.J."/>
            <person name="Barrasa J.M."/>
            <person name="Sanchez-Garcia M."/>
            <person name="Camarero S."/>
            <person name="Miyauchi S."/>
            <person name="Serrano A."/>
            <person name="Linde D."/>
            <person name="Babiker R."/>
            <person name="Drula E."/>
            <person name="Ayuso-Fernandez I."/>
            <person name="Pacheco R."/>
            <person name="Padilla G."/>
            <person name="Ferreira P."/>
            <person name="Barriuso J."/>
            <person name="Kellner H."/>
            <person name="Castanera R."/>
            <person name="Alfaro M."/>
            <person name="Ramirez L."/>
            <person name="Pisabarro A.G."/>
            <person name="Kuo A."/>
            <person name="Tritt A."/>
            <person name="Lipzen A."/>
            <person name="He G."/>
            <person name="Yan M."/>
            <person name="Ng V."/>
            <person name="Cullen D."/>
            <person name="Martin F."/>
            <person name="Rosso M.-N."/>
            <person name="Henrissat B."/>
            <person name="Hibbett D."/>
            <person name="Martinez A.T."/>
            <person name="Grigoriev I.V."/>
        </authorList>
    </citation>
    <scope>NUCLEOTIDE SEQUENCE</scope>
    <source>
        <strain evidence="6">AH 40177</strain>
    </source>
</reference>
<dbReference type="Gene3D" id="1.10.357.140">
    <property type="entry name" value="UbiA prenyltransferase"/>
    <property type="match status" value="1"/>
</dbReference>
<dbReference type="PANTHER" id="PTHR42723:SF1">
    <property type="entry name" value="CHLOROPHYLL SYNTHASE, CHLOROPLASTIC"/>
    <property type="match status" value="1"/>
</dbReference>
<evidence type="ECO:0000256" key="3">
    <source>
        <dbReference type="ARBA" id="ARBA00022989"/>
    </source>
</evidence>
<organism evidence="6 7">
    <name type="scientific">Rhodocollybia butyracea</name>
    <dbReference type="NCBI Taxonomy" id="206335"/>
    <lineage>
        <taxon>Eukaryota</taxon>
        <taxon>Fungi</taxon>
        <taxon>Dikarya</taxon>
        <taxon>Basidiomycota</taxon>
        <taxon>Agaricomycotina</taxon>
        <taxon>Agaricomycetes</taxon>
        <taxon>Agaricomycetidae</taxon>
        <taxon>Agaricales</taxon>
        <taxon>Marasmiineae</taxon>
        <taxon>Omphalotaceae</taxon>
        <taxon>Rhodocollybia</taxon>
    </lineage>
</organism>
<dbReference type="InterPro" id="IPR000537">
    <property type="entry name" value="UbiA_prenyltransferase"/>
</dbReference>
<keyword evidence="2 5" id="KW-0812">Transmembrane</keyword>
<dbReference type="InterPro" id="IPR050475">
    <property type="entry name" value="Prenyltransferase_related"/>
</dbReference>